<reference evidence="2 3" key="1">
    <citation type="submission" date="2021-02" db="EMBL/GenBank/DDBJ databases">
        <title>Safari Cat Assemblies.</title>
        <authorList>
            <person name="Bredemeyer K.R."/>
            <person name="Murphy W.J."/>
        </authorList>
    </citation>
    <scope>NUCLEOTIDE SEQUENCE [LARGE SCALE GENOMIC DNA]</scope>
</reference>
<feature type="compositionally biased region" description="Polar residues" evidence="1">
    <location>
        <begin position="1"/>
        <end position="13"/>
    </location>
</feature>
<accession>A0ABI7YPV6</accession>
<feature type="compositionally biased region" description="Basic residues" evidence="1">
    <location>
        <begin position="75"/>
        <end position="84"/>
    </location>
</feature>
<dbReference type="GeneTree" id="ENSGT00930000150950"/>
<evidence type="ECO:0000313" key="3">
    <source>
        <dbReference type="Proteomes" id="UP000823872"/>
    </source>
</evidence>
<sequence length="120" mass="13822">MPTESGSCSTARQAKQKRKSHSLSIRRTNSSEQERTGLPREMLEGQREREHERGRSRERGRHRIGNRLQALSHQPRARRGARTHGPRDRDLAEVGRLTDCATQAPPLFIHFKQNLPFFSS</sequence>
<feature type="region of interest" description="Disordered" evidence="1">
    <location>
        <begin position="1"/>
        <end position="94"/>
    </location>
</feature>
<feature type="compositionally biased region" description="Basic and acidic residues" evidence="1">
    <location>
        <begin position="32"/>
        <end position="57"/>
    </location>
</feature>
<feature type="compositionally biased region" description="Polar residues" evidence="1">
    <location>
        <begin position="22"/>
        <end position="31"/>
    </location>
</feature>
<dbReference type="Ensembl" id="ENSFCTT00005050087.1">
    <property type="protein sequence ID" value="ENSFCTP00005036468.1"/>
    <property type="gene ID" value="ENSFCTG00005017385.1"/>
</dbReference>
<reference evidence="2" key="2">
    <citation type="submission" date="2025-08" db="UniProtKB">
        <authorList>
            <consortium name="Ensembl"/>
        </authorList>
    </citation>
    <scope>IDENTIFICATION</scope>
    <source>
        <strain evidence="2">breed Abyssinian</strain>
    </source>
</reference>
<dbReference type="Proteomes" id="UP000823872">
    <property type="component" value="Chromosome B4"/>
</dbReference>
<evidence type="ECO:0000256" key="1">
    <source>
        <dbReference type="SAM" id="MobiDB-lite"/>
    </source>
</evidence>
<reference evidence="2" key="3">
    <citation type="submission" date="2025-09" db="UniProtKB">
        <authorList>
            <consortium name="Ensembl"/>
        </authorList>
    </citation>
    <scope>IDENTIFICATION</scope>
    <source>
        <strain evidence="2">breed Abyssinian</strain>
    </source>
</reference>
<gene>
    <name evidence="2" type="primary">WDR37</name>
</gene>
<proteinExistence type="predicted"/>
<keyword evidence="3" id="KW-1185">Reference proteome</keyword>
<protein>
    <submittedName>
        <fullName evidence="2">Uncharacterized protein</fullName>
    </submittedName>
</protein>
<evidence type="ECO:0000313" key="2">
    <source>
        <dbReference type="Ensembl" id="ENSFCTP00005036468.1"/>
    </source>
</evidence>
<name>A0ABI7YPV6_FELCA</name>
<organism evidence="2 3">
    <name type="scientific">Felis catus</name>
    <name type="common">Cat</name>
    <name type="synonym">Felis silvestris catus</name>
    <dbReference type="NCBI Taxonomy" id="9685"/>
    <lineage>
        <taxon>Eukaryota</taxon>
        <taxon>Metazoa</taxon>
        <taxon>Chordata</taxon>
        <taxon>Craniata</taxon>
        <taxon>Vertebrata</taxon>
        <taxon>Euteleostomi</taxon>
        <taxon>Mammalia</taxon>
        <taxon>Eutheria</taxon>
        <taxon>Laurasiatheria</taxon>
        <taxon>Carnivora</taxon>
        <taxon>Feliformia</taxon>
        <taxon>Felidae</taxon>
        <taxon>Felinae</taxon>
        <taxon>Felis</taxon>
    </lineage>
</organism>